<dbReference type="InterPro" id="IPR016163">
    <property type="entry name" value="Ald_DH_C"/>
</dbReference>
<dbReference type="InterPro" id="IPR015590">
    <property type="entry name" value="Aldehyde_DH_dom"/>
</dbReference>
<comment type="caution">
    <text evidence="3">The sequence shown here is derived from an EMBL/GenBank/DDBJ whole genome shotgun (WGS) entry which is preliminary data.</text>
</comment>
<dbReference type="Gene3D" id="3.40.605.10">
    <property type="entry name" value="Aldehyde Dehydrogenase, Chain A, domain 1"/>
    <property type="match status" value="1"/>
</dbReference>
<dbReference type="PROSITE" id="PS00070">
    <property type="entry name" value="ALDEHYDE_DEHYDR_CYS"/>
    <property type="match status" value="1"/>
</dbReference>
<dbReference type="Gene3D" id="3.40.309.10">
    <property type="entry name" value="Aldehyde Dehydrogenase, Chain A, domain 2"/>
    <property type="match status" value="1"/>
</dbReference>
<gene>
    <name evidence="3" type="ORF">HMPREF0204_11691</name>
</gene>
<feature type="domain" description="Aldehyde dehydrogenase" evidence="2">
    <location>
        <begin position="38"/>
        <end position="459"/>
    </location>
</feature>
<dbReference type="Pfam" id="PF00171">
    <property type="entry name" value="Aldedh"/>
    <property type="match status" value="1"/>
</dbReference>
<evidence type="ECO:0000259" key="2">
    <source>
        <dbReference type="Pfam" id="PF00171"/>
    </source>
</evidence>
<dbReference type="InterPro" id="IPR016162">
    <property type="entry name" value="Ald_DH_N"/>
</dbReference>
<proteinExistence type="predicted"/>
<dbReference type="Proteomes" id="UP000002969">
    <property type="component" value="Unassembled WGS sequence"/>
</dbReference>
<evidence type="ECO:0000313" key="3">
    <source>
        <dbReference type="EMBL" id="EFK36244.1"/>
    </source>
</evidence>
<dbReference type="EC" id="1.2.1.-" evidence="3"/>
<dbReference type="InterPro" id="IPR016161">
    <property type="entry name" value="Ald_DH/histidinol_DH"/>
</dbReference>
<dbReference type="SUPFAM" id="SSF53720">
    <property type="entry name" value="ALDH-like"/>
    <property type="match status" value="1"/>
</dbReference>
<evidence type="ECO:0000256" key="1">
    <source>
        <dbReference type="ARBA" id="ARBA00023002"/>
    </source>
</evidence>
<keyword evidence="1 3" id="KW-0560">Oxidoreductase</keyword>
<evidence type="ECO:0000313" key="4">
    <source>
        <dbReference type="Proteomes" id="UP000002969"/>
    </source>
</evidence>
<accession>A0ABN0AT59</accession>
<protein>
    <submittedName>
        <fullName evidence="3">Aldehyde dehydrogenase (NAD) family protein</fullName>
        <ecNumber evidence="3">1.2.1.-</ecNumber>
    </submittedName>
</protein>
<organism evidence="3 4">
    <name type="scientific">Chryseobacterium gleum ATCC 35910</name>
    <dbReference type="NCBI Taxonomy" id="525257"/>
    <lineage>
        <taxon>Bacteria</taxon>
        <taxon>Pseudomonadati</taxon>
        <taxon>Bacteroidota</taxon>
        <taxon>Flavobacteriia</taxon>
        <taxon>Flavobacteriales</taxon>
        <taxon>Weeksellaceae</taxon>
        <taxon>Chryseobacterium group</taxon>
        <taxon>Chryseobacterium</taxon>
    </lineage>
</organism>
<reference evidence="3" key="1">
    <citation type="submission" date="2010-06" db="EMBL/GenBank/DDBJ databases">
        <authorList>
            <person name="Muzny D."/>
            <person name="Qin X."/>
            <person name="Buhay C."/>
            <person name="Dugan-Rocha S."/>
            <person name="Ding Y."/>
            <person name="Chen G."/>
            <person name="Hawes A."/>
            <person name="Holder M."/>
            <person name="Jhangiani S."/>
            <person name="Johnson A."/>
            <person name="Khan Z."/>
            <person name="Li Z."/>
            <person name="Liu W."/>
            <person name="Liu X."/>
            <person name="Perez L."/>
            <person name="Shen H."/>
            <person name="Wang Q."/>
            <person name="Watt J."/>
            <person name="Xi L."/>
            <person name="Xin Y."/>
            <person name="Zhou J."/>
            <person name="Deng J."/>
            <person name="Jiang H."/>
            <person name="Liu Y."/>
            <person name="Qu J."/>
            <person name="Song X.-Z."/>
            <person name="Zhang L."/>
            <person name="Villasana D."/>
            <person name="Johnson A."/>
            <person name="Liu J."/>
            <person name="Liyanage D."/>
            <person name="Lorensuhewa L."/>
            <person name="Robinson T."/>
            <person name="Song A."/>
            <person name="Song B.-B."/>
            <person name="Dinh H."/>
            <person name="Thornton R."/>
            <person name="Coyle M."/>
            <person name="Francisco L."/>
            <person name="Jackson L."/>
            <person name="Javaid M."/>
            <person name="Korchina V."/>
            <person name="Kovar C."/>
            <person name="Mata R."/>
            <person name="Mathew T."/>
            <person name="Ngo R."/>
            <person name="Nguyen L."/>
            <person name="Nguyen N."/>
            <person name="Okwuonu G."/>
            <person name="Ongeri F."/>
            <person name="Pham C."/>
            <person name="Simmons D."/>
            <person name="Wilczek-Boney K."/>
            <person name="Hale W."/>
            <person name="Jakkamsetti A."/>
            <person name="Pham P."/>
            <person name="Ruth R."/>
            <person name="San Lucas F."/>
            <person name="Warren J."/>
            <person name="Zhang J."/>
            <person name="Zhao Z."/>
            <person name="Zhou C."/>
            <person name="Zhu D."/>
            <person name="Lee S."/>
            <person name="Bess C."/>
            <person name="Blankenburg K."/>
            <person name="Forbes L."/>
            <person name="Fu Q."/>
            <person name="Gubbala S."/>
            <person name="Hirani K."/>
            <person name="Jayaseelan J.C."/>
            <person name="Lara F."/>
            <person name="Munidasa M."/>
            <person name="Palculict T."/>
            <person name="Patil S."/>
            <person name="Pu L.-L."/>
            <person name="Saada N."/>
            <person name="Tang L."/>
            <person name="Weissenberger G."/>
            <person name="Zhu Y."/>
            <person name="Hemphill L."/>
            <person name="Shang Y."/>
            <person name="Youmans B."/>
            <person name="Ayvaz T."/>
            <person name="Ross M."/>
            <person name="Santibanez J."/>
            <person name="Aqrawi P."/>
            <person name="Gross S."/>
            <person name="Joshi V."/>
            <person name="Fowler G."/>
            <person name="Nazareth L."/>
            <person name="Reid J."/>
            <person name="Worley K."/>
            <person name="Petrosino J."/>
            <person name="Highlander S."/>
            <person name="Gibbs R."/>
        </authorList>
    </citation>
    <scope>NUCLEOTIDE SEQUENCE [LARGE SCALE GENOMIC DNA]</scope>
    <source>
        <strain evidence="3">ATCC 35910</strain>
    </source>
</reference>
<name>A0ABN0AT59_CHRGE</name>
<dbReference type="GO" id="GO:0016491">
    <property type="term" value="F:oxidoreductase activity"/>
    <property type="evidence" value="ECO:0007669"/>
    <property type="project" value="UniProtKB-KW"/>
</dbReference>
<dbReference type="EMBL" id="ACKQ02000006">
    <property type="protein sequence ID" value="EFK36244.1"/>
    <property type="molecule type" value="Genomic_DNA"/>
</dbReference>
<keyword evidence="4" id="KW-1185">Reference proteome</keyword>
<sequence>MTPKEWNLLISPCFKIKALINSLAEFKTEIYIMEQLIESKLIKADKAFSVWRKVPFEERQKLIAKAAEILKNNSEKFGRIITTEMNKPISESIAEVEKCALMMNYYAAAENILKPEKVESEFAYSEVHYAPKGVILGVMPWNFPFWQVLRFAIPAILAGNTVVLKHASICFGSGNAIEDVLLEAGFPEGIFQNLEVGHKDVKEILEHDTVKGVSLTGSGKAGGEVASIAGLNIKKSLLELGGSDSFIIFEDADLEEAAKAGAKSRLQNCGQTCTAAKRFIIDEKIEDQFLPVFIEEYKKYEIGDPLDKETKLAGMARPDLADQLEAQFNRALENGAEIIIPLERVSENEFKPGLIRVQEGNPILKEELFGPLGMVMTAKNDEEALQMANDIPFGLSNSVWTKNKERQLFFIENLESGTVNINRMTSSDPRFPFGGTKASGYGTELSLLALKEFVTAKTIVGN</sequence>
<dbReference type="PANTHER" id="PTHR43217:SF1">
    <property type="entry name" value="SUCCINATE SEMIALDEHYDE DEHYDROGENASE [NAD(P)+] SAD"/>
    <property type="match status" value="1"/>
</dbReference>
<dbReference type="InterPro" id="IPR016160">
    <property type="entry name" value="Ald_DH_CS_CYS"/>
</dbReference>
<dbReference type="InterPro" id="IPR047110">
    <property type="entry name" value="GABD/Sad-like"/>
</dbReference>
<dbReference type="PANTHER" id="PTHR43217">
    <property type="entry name" value="SUCCINATE SEMIALDEHYDE DEHYDROGENASE [NAD(P)+] SAD"/>
    <property type="match status" value="1"/>
</dbReference>